<evidence type="ECO:0000313" key="11">
    <source>
        <dbReference type="Proteomes" id="UP000637423"/>
    </source>
</evidence>
<evidence type="ECO:0000256" key="6">
    <source>
        <dbReference type="ARBA" id="ARBA00023004"/>
    </source>
</evidence>
<evidence type="ECO:0000259" key="9">
    <source>
        <dbReference type="PROSITE" id="PS51085"/>
    </source>
</evidence>
<evidence type="ECO:0000313" key="10">
    <source>
        <dbReference type="EMBL" id="GGC69929.1"/>
    </source>
</evidence>
<comment type="similarity">
    <text evidence="1">Belongs to the 2Fe2S plant-type ferredoxin family.</text>
</comment>
<keyword evidence="5" id="KW-0249">Electron transport</keyword>
<comment type="cofactor">
    <cofactor evidence="8">
        <name>[2Fe-2S] cluster</name>
        <dbReference type="ChEBI" id="CHEBI:190135"/>
    </cofactor>
</comment>
<comment type="caution">
    <text evidence="10">The sequence shown here is derived from an EMBL/GenBank/DDBJ whole genome shotgun (WGS) entry which is preliminary data.</text>
</comment>
<dbReference type="InterPro" id="IPR036010">
    <property type="entry name" value="2Fe-2S_ferredoxin-like_sf"/>
</dbReference>
<accession>A0A916XFP2</accession>
<dbReference type="Gene3D" id="3.10.20.30">
    <property type="match status" value="1"/>
</dbReference>
<evidence type="ECO:0000256" key="7">
    <source>
        <dbReference type="ARBA" id="ARBA00023014"/>
    </source>
</evidence>
<feature type="domain" description="2Fe-2S ferredoxin-type" evidence="9">
    <location>
        <begin position="8"/>
        <end position="97"/>
    </location>
</feature>
<dbReference type="Proteomes" id="UP000637423">
    <property type="component" value="Unassembled WGS sequence"/>
</dbReference>
<sequence>MNDVPGKFAITLHPQGWEFMSQPGQSLLEAARAAGIIMPSSCRNGTCRTCLCLMPRGAVSYKIEWPGLSREEKEDGYILPCVASAVTDVELEAPAAILQAKE</sequence>
<proteinExistence type="inferred from homology"/>
<evidence type="ECO:0000256" key="4">
    <source>
        <dbReference type="ARBA" id="ARBA00022723"/>
    </source>
</evidence>
<gene>
    <name evidence="10" type="ORF">GCM10011396_16200</name>
</gene>
<keyword evidence="6" id="KW-0408">Iron</keyword>
<dbReference type="PROSITE" id="PS51085">
    <property type="entry name" value="2FE2S_FER_2"/>
    <property type="match status" value="1"/>
</dbReference>
<protein>
    <submittedName>
        <fullName evidence="10">Ferredoxin</fullName>
    </submittedName>
</protein>
<dbReference type="InterPro" id="IPR012675">
    <property type="entry name" value="Beta-grasp_dom_sf"/>
</dbReference>
<evidence type="ECO:0000256" key="1">
    <source>
        <dbReference type="ARBA" id="ARBA00007874"/>
    </source>
</evidence>
<dbReference type="InterPro" id="IPR001041">
    <property type="entry name" value="2Fe-2S_ferredoxin-type"/>
</dbReference>
<keyword evidence="2" id="KW-0813">Transport</keyword>
<dbReference type="PANTHER" id="PTHR43112:SF3">
    <property type="entry name" value="FERREDOXIN-2, CHLOROPLASTIC"/>
    <property type="match status" value="1"/>
</dbReference>
<evidence type="ECO:0000256" key="3">
    <source>
        <dbReference type="ARBA" id="ARBA00022714"/>
    </source>
</evidence>
<dbReference type="SUPFAM" id="SSF54292">
    <property type="entry name" value="2Fe-2S ferredoxin-like"/>
    <property type="match status" value="1"/>
</dbReference>
<dbReference type="CDD" id="cd00207">
    <property type="entry name" value="fer2"/>
    <property type="match status" value="1"/>
</dbReference>
<dbReference type="RefSeq" id="WP_188565397.1">
    <property type="nucleotide sequence ID" value="NZ_BMED01000001.1"/>
</dbReference>
<keyword evidence="3" id="KW-0001">2Fe-2S</keyword>
<dbReference type="GO" id="GO:0051537">
    <property type="term" value="F:2 iron, 2 sulfur cluster binding"/>
    <property type="evidence" value="ECO:0007669"/>
    <property type="project" value="UniProtKB-KW"/>
</dbReference>
<dbReference type="PANTHER" id="PTHR43112">
    <property type="entry name" value="FERREDOXIN"/>
    <property type="match status" value="1"/>
</dbReference>
<dbReference type="GO" id="GO:0046872">
    <property type="term" value="F:metal ion binding"/>
    <property type="evidence" value="ECO:0007669"/>
    <property type="project" value="UniProtKB-KW"/>
</dbReference>
<keyword evidence="11" id="KW-1185">Reference proteome</keyword>
<evidence type="ECO:0000256" key="2">
    <source>
        <dbReference type="ARBA" id="ARBA00022448"/>
    </source>
</evidence>
<name>A0A916XFP2_9BURK</name>
<dbReference type="Pfam" id="PF00111">
    <property type="entry name" value="Fer2"/>
    <property type="match status" value="1"/>
</dbReference>
<dbReference type="AlphaFoldDB" id="A0A916XFP2"/>
<evidence type="ECO:0000256" key="5">
    <source>
        <dbReference type="ARBA" id="ARBA00022982"/>
    </source>
</evidence>
<organism evidence="10 11">
    <name type="scientific">Undibacterium terreum</name>
    <dbReference type="NCBI Taxonomy" id="1224302"/>
    <lineage>
        <taxon>Bacteria</taxon>
        <taxon>Pseudomonadati</taxon>
        <taxon>Pseudomonadota</taxon>
        <taxon>Betaproteobacteria</taxon>
        <taxon>Burkholderiales</taxon>
        <taxon>Oxalobacteraceae</taxon>
        <taxon>Undibacterium</taxon>
    </lineage>
</organism>
<dbReference type="EMBL" id="BMED01000001">
    <property type="protein sequence ID" value="GGC69929.1"/>
    <property type="molecule type" value="Genomic_DNA"/>
</dbReference>
<keyword evidence="4" id="KW-0479">Metal-binding</keyword>
<reference evidence="10" key="2">
    <citation type="submission" date="2020-09" db="EMBL/GenBank/DDBJ databases">
        <authorList>
            <person name="Sun Q."/>
            <person name="Zhou Y."/>
        </authorList>
    </citation>
    <scope>NUCLEOTIDE SEQUENCE</scope>
    <source>
        <strain evidence="10">CGMCC 1.10998</strain>
    </source>
</reference>
<reference evidence="10" key="1">
    <citation type="journal article" date="2014" name="Int. J. Syst. Evol. Microbiol.">
        <title>Complete genome sequence of Corynebacterium casei LMG S-19264T (=DSM 44701T), isolated from a smear-ripened cheese.</title>
        <authorList>
            <consortium name="US DOE Joint Genome Institute (JGI-PGF)"/>
            <person name="Walter F."/>
            <person name="Albersmeier A."/>
            <person name="Kalinowski J."/>
            <person name="Ruckert C."/>
        </authorList>
    </citation>
    <scope>NUCLEOTIDE SEQUENCE</scope>
    <source>
        <strain evidence="10">CGMCC 1.10998</strain>
    </source>
</reference>
<evidence type="ECO:0000256" key="8">
    <source>
        <dbReference type="ARBA" id="ARBA00034078"/>
    </source>
</evidence>
<keyword evidence="7" id="KW-0411">Iron-sulfur</keyword>